<organism evidence="1 2">
    <name type="scientific">Aspergillus melleus</name>
    <dbReference type="NCBI Taxonomy" id="138277"/>
    <lineage>
        <taxon>Eukaryota</taxon>
        <taxon>Fungi</taxon>
        <taxon>Dikarya</taxon>
        <taxon>Ascomycota</taxon>
        <taxon>Pezizomycotina</taxon>
        <taxon>Eurotiomycetes</taxon>
        <taxon>Eurotiomycetidae</taxon>
        <taxon>Eurotiales</taxon>
        <taxon>Aspergillaceae</taxon>
        <taxon>Aspergillus</taxon>
        <taxon>Aspergillus subgen. Circumdati</taxon>
    </lineage>
</organism>
<protein>
    <submittedName>
        <fullName evidence="1">Uncharacterized protein</fullName>
    </submittedName>
</protein>
<gene>
    <name evidence="1" type="ORF">N8T08_007963</name>
</gene>
<name>A0ACC3AXH8_9EURO</name>
<comment type="caution">
    <text evidence="1">The sequence shown here is derived from an EMBL/GenBank/DDBJ whole genome shotgun (WGS) entry which is preliminary data.</text>
</comment>
<evidence type="ECO:0000313" key="2">
    <source>
        <dbReference type="Proteomes" id="UP001177260"/>
    </source>
</evidence>
<proteinExistence type="predicted"/>
<keyword evidence="2" id="KW-1185">Reference proteome</keyword>
<accession>A0ACC3AXH8</accession>
<sequence length="597" mass="66668">MSSTQAERIELLESKLAEAARPSSDIYDATKLTGRPPPALSLNENRSHTVPLVSLEDSKSTYLGPSSGRAIANSLGRIAQDATWTNSIPVEATHQLDSPSSPADEVKAALPDDELGCRILEAYFQNTHVRLPFLDRSKILELHATRNLSNSTTPESEFGRFKLFMVYAIGTANLQMTGSYTGIQPIRFFETALRFDSSIRESLTLAGAEAMTLLVLFNLRSSNASKVWYMIGLAMRICIDYGLHREANYAKQEPFEAQLHSRLFWSIYMLERYSSWSLGRPFSIAEKEIDADLPADLDSSITDDDVIERLLLSPSDSPHQAPGPNLRQFISCIRLQRIMSRIHFRVYRVDVAPSTLVPEISPFLASLEEYKESLPSMAPDETDFVNMHWNNSVRMLLQPFLNILPPHDTLIARCLHASGQMCQLFKNLRQRDPSGYSFLLVNGIFMAGLTMCFCLFRSPTLLTGGVSNDLRAASSALFVMAERDSNLKKYRDALEALITRTMDFVNGSDSTNNLNSQNNSNIDNHTLGFGHTSDHSLGSFPFKEHNHTTSHIRGYQGPEYGLAANIGYPLHDILTDEFWTGDPFIAMNMADGLNFGI</sequence>
<dbReference type="EMBL" id="JAOPJF010000051">
    <property type="protein sequence ID" value="KAK1142411.1"/>
    <property type="molecule type" value="Genomic_DNA"/>
</dbReference>
<dbReference type="Proteomes" id="UP001177260">
    <property type="component" value="Unassembled WGS sequence"/>
</dbReference>
<reference evidence="1 2" key="1">
    <citation type="journal article" date="2023" name="ACS Omega">
        <title>Identification of the Neoaspergillic Acid Biosynthesis Gene Cluster by Establishing an In Vitro CRISPR-Ribonucleoprotein Genetic System in Aspergillus melleus.</title>
        <authorList>
            <person name="Yuan B."/>
            <person name="Grau M.F."/>
            <person name="Murata R.M."/>
            <person name="Torok T."/>
            <person name="Venkateswaran K."/>
            <person name="Stajich J.E."/>
            <person name="Wang C.C.C."/>
        </authorList>
    </citation>
    <scope>NUCLEOTIDE SEQUENCE [LARGE SCALE GENOMIC DNA]</scope>
    <source>
        <strain evidence="1 2">IMV 1140</strain>
    </source>
</reference>
<evidence type="ECO:0000313" key="1">
    <source>
        <dbReference type="EMBL" id="KAK1142411.1"/>
    </source>
</evidence>